<dbReference type="STRING" id="57704.SAMN04489793_0251"/>
<reference evidence="3" key="1">
    <citation type="submission" date="2016-10" db="EMBL/GenBank/DDBJ databases">
        <authorList>
            <person name="Varghese N."/>
            <person name="Submissions S."/>
        </authorList>
    </citation>
    <scope>NUCLEOTIDE SEQUENCE [LARGE SCALE GENOMIC DNA]</scope>
    <source>
        <strain evidence="3">DSM 44234</strain>
    </source>
</reference>
<organism evidence="2 3">
    <name type="scientific">Tsukamurella tyrosinosolvens</name>
    <dbReference type="NCBI Taxonomy" id="57704"/>
    <lineage>
        <taxon>Bacteria</taxon>
        <taxon>Bacillati</taxon>
        <taxon>Actinomycetota</taxon>
        <taxon>Actinomycetes</taxon>
        <taxon>Mycobacteriales</taxon>
        <taxon>Tsukamurellaceae</taxon>
        <taxon>Tsukamurella</taxon>
    </lineage>
</organism>
<protein>
    <recommendedName>
        <fullName evidence="4">SPW repeat-containing protein</fullName>
    </recommendedName>
</protein>
<dbReference type="Proteomes" id="UP000182241">
    <property type="component" value="Unassembled WGS sequence"/>
</dbReference>
<accession>A0A1H4ICN2</accession>
<evidence type="ECO:0008006" key="4">
    <source>
        <dbReference type="Google" id="ProtNLM"/>
    </source>
</evidence>
<keyword evidence="1" id="KW-1133">Transmembrane helix</keyword>
<keyword evidence="1" id="KW-0472">Membrane</keyword>
<evidence type="ECO:0000256" key="1">
    <source>
        <dbReference type="SAM" id="Phobius"/>
    </source>
</evidence>
<dbReference type="AlphaFoldDB" id="A0A1H4ICN2"/>
<sequence>MAIVARPGLFRSARTTLGALLVVVALAHLAQAALSSSTDVVAGSVGAAFAYGVVSANVFLDQQWAYTAAVGLPFLAFFYSDHRITGVPTHPVEILYLCLYSVVIVLGVYLRFGAPVANHTN</sequence>
<dbReference type="EMBL" id="FNSA01000001">
    <property type="protein sequence ID" value="SEB31690.1"/>
    <property type="molecule type" value="Genomic_DNA"/>
</dbReference>
<keyword evidence="1" id="KW-0812">Transmembrane</keyword>
<feature type="transmembrane region" description="Helical" evidence="1">
    <location>
        <begin position="94"/>
        <end position="112"/>
    </location>
</feature>
<proteinExistence type="predicted"/>
<dbReference type="RefSeq" id="WP_068740327.1">
    <property type="nucleotide sequence ID" value="NZ_CBDRGN010000002.1"/>
</dbReference>
<name>A0A1H4ICN2_TSUTY</name>
<feature type="transmembrane region" description="Helical" evidence="1">
    <location>
        <begin position="64"/>
        <end position="82"/>
    </location>
</feature>
<evidence type="ECO:0000313" key="3">
    <source>
        <dbReference type="Proteomes" id="UP000182241"/>
    </source>
</evidence>
<gene>
    <name evidence="2" type="ORF">SAMN04489793_0251</name>
</gene>
<keyword evidence="3" id="KW-1185">Reference proteome</keyword>
<evidence type="ECO:0000313" key="2">
    <source>
        <dbReference type="EMBL" id="SEB31690.1"/>
    </source>
</evidence>